<dbReference type="RefSeq" id="WP_211537572.1">
    <property type="nucleotide sequence ID" value="NZ_JAGSSV010000032.1"/>
</dbReference>
<comment type="caution">
    <text evidence="2">The sequence shown here is derived from an EMBL/GenBank/DDBJ whole genome shotgun (WGS) entry which is preliminary data.</text>
</comment>
<feature type="domain" description="Solute-binding protein family 3/N-terminal" evidence="1">
    <location>
        <begin position="42"/>
        <end position="136"/>
    </location>
</feature>
<reference evidence="3" key="2">
    <citation type="submission" date="2023-07" db="EMBL/GenBank/DDBJ databases">
        <title>Marinomonas vulgaris A79, complete genome.</title>
        <authorList>
            <person name="Ying J.-J."/>
        </authorList>
    </citation>
    <scope>NUCLEOTIDE SEQUENCE [LARGE SCALE GENOMIC DNA]</scope>
    <source>
        <strain evidence="3">A79</strain>
    </source>
</reference>
<dbReference type="InterPro" id="IPR001638">
    <property type="entry name" value="Solute-binding_3/MltF_N"/>
</dbReference>
<dbReference type="SUPFAM" id="SSF53850">
    <property type="entry name" value="Periplasmic binding protein-like II"/>
    <property type="match status" value="1"/>
</dbReference>
<reference evidence="2 3" key="1">
    <citation type="submission" date="2021-04" db="EMBL/GenBank/DDBJ databases">
        <authorList>
            <person name="Sun C."/>
        </authorList>
    </citation>
    <scope>NUCLEOTIDE SEQUENCE [LARGE SCALE GENOMIC DNA]</scope>
    <source>
        <strain evidence="2 3">A79</strain>
    </source>
</reference>
<organism evidence="2 3">
    <name type="scientific">Marinomonas vulgaris</name>
    <dbReference type="NCBI Taxonomy" id="2823372"/>
    <lineage>
        <taxon>Bacteria</taxon>
        <taxon>Pseudomonadati</taxon>
        <taxon>Pseudomonadota</taxon>
        <taxon>Gammaproteobacteria</taxon>
        <taxon>Oceanospirillales</taxon>
        <taxon>Oceanospirillaceae</taxon>
        <taxon>Marinomonas</taxon>
    </lineage>
</organism>
<accession>A0ABS5HF91</accession>
<evidence type="ECO:0000313" key="2">
    <source>
        <dbReference type="EMBL" id="MBR7890160.1"/>
    </source>
</evidence>
<sequence length="143" mass="15694">RSSIKHGLNANAASTDQKAFMRLPCSTTQADFLIAEYKESEIRLYPTQDAVNLDLASGRIDAQAGDIMPMTDWLSSEEGACCERVGEMITDPAYVGEGVGIALRKEDKELLNEINSALASIISNGIYQEINDKYFSLNILTLK</sequence>
<name>A0ABS5HF91_9GAMM</name>
<gene>
    <name evidence="2" type="ORF">J9B83_14695</name>
</gene>
<dbReference type="EMBL" id="JAGSSV010000032">
    <property type="protein sequence ID" value="MBR7890160.1"/>
    <property type="molecule type" value="Genomic_DNA"/>
</dbReference>
<dbReference type="Gene3D" id="3.40.190.10">
    <property type="entry name" value="Periplasmic binding protein-like II"/>
    <property type="match status" value="2"/>
</dbReference>
<proteinExistence type="predicted"/>
<protein>
    <submittedName>
        <fullName evidence="2">Transporter substrate-binding domain-containing protein</fullName>
    </submittedName>
</protein>
<dbReference type="Proteomes" id="UP000679722">
    <property type="component" value="Unassembled WGS sequence"/>
</dbReference>
<feature type="non-terminal residue" evidence="2">
    <location>
        <position position="1"/>
    </location>
</feature>
<dbReference type="Pfam" id="PF00497">
    <property type="entry name" value="SBP_bac_3"/>
    <property type="match status" value="1"/>
</dbReference>
<keyword evidence="3" id="KW-1185">Reference proteome</keyword>
<evidence type="ECO:0000313" key="3">
    <source>
        <dbReference type="Proteomes" id="UP000679722"/>
    </source>
</evidence>
<evidence type="ECO:0000259" key="1">
    <source>
        <dbReference type="Pfam" id="PF00497"/>
    </source>
</evidence>